<sequence>MLEQATVKSRDRAVEVPEPPTGRAKLGYIGPGVLWAMAALATGELLFTPRVGAQYGYTLMWALIAALVLKLFVTREIGRYSVVTGQRLLSGMADLPGPRGWALWMILVPQLVVGVAAIAGIASAAASAFTLAAPGPIELWTGVVIAAAAGLVLFGRYTGVEWVSRIIGLLLAIGVVVAAVLVGPSLGEAASGVVPTVPEDLVVADILPWLGFLSNGAAGLMWYSYWVAAKGVGVGALEHPGRLDPRSLDAGQVARVRQWLRTMTLDSTFAVVGVGIITVAFLILGAELLRPEGIVPAESDVARDLTTLFSEVFGSVGFWLMAVGLISAFWTATLTNIDGWQRLYTDGIRKVLPSHLAQRPWASPTVIGRVAVIGWLAVLPFAVFVIFGDPVALLTLAGSIEAVHIPLVAALVLWLNRRTLPSALRAGWAATTLVVIAIVFFAGFAAYYVWQQVIG</sequence>
<feature type="transmembrane region" description="Helical" evidence="5">
    <location>
        <begin position="101"/>
        <end position="125"/>
    </location>
</feature>
<feature type="transmembrane region" description="Helical" evidence="5">
    <location>
        <begin position="393"/>
        <end position="415"/>
    </location>
</feature>
<feature type="transmembrane region" description="Helical" evidence="5">
    <location>
        <begin position="53"/>
        <end position="73"/>
    </location>
</feature>
<feature type="transmembrane region" description="Helical" evidence="5">
    <location>
        <begin position="137"/>
        <end position="154"/>
    </location>
</feature>
<name>A0A1C6S3F2_9ACTN</name>
<dbReference type="GO" id="GO:0015086">
    <property type="term" value="F:cadmium ion transmembrane transporter activity"/>
    <property type="evidence" value="ECO:0007669"/>
    <property type="project" value="TreeGrafter"/>
</dbReference>
<dbReference type="Pfam" id="PF01566">
    <property type="entry name" value="Nramp"/>
    <property type="match status" value="1"/>
</dbReference>
<keyword evidence="3 5" id="KW-1133">Transmembrane helix</keyword>
<evidence type="ECO:0000256" key="5">
    <source>
        <dbReference type="SAM" id="Phobius"/>
    </source>
</evidence>
<dbReference type="AlphaFoldDB" id="A0A1C6S3F2"/>
<evidence type="ECO:0000256" key="1">
    <source>
        <dbReference type="ARBA" id="ARBA00004141"/>
    </source>
</evidence>
<comment type="subcellular location">
    <subcellularLocation>
        <location evidence="1">Membrane</location>
        <topology evidence="1">Multi-pass membrane protein</topology>
    </subcellularLocation>
</comment>
<dbReference type="GO" id="GO:0005886">
    <property type="term" value="C:plasma membrane"/>
    <property type="evidence" value="ECO:0007669"/>
    <property type="project" value="TreeGrafter"/>
</dbReference>
<evidence type="ECO:0000313" key="7">
    <source>
        <dbReference type="Proteomes" id="UP000199699"/>
    </source>
</evidence>
<dbReference type="EMBL" id="FMHT01000003">
    <property type="protein sequence ID" value="SCL23929.1"/>
    <property type="molecule type" value="Genomic_DNA"/>
</dbReference>
<feature type="transmembrane region" description="Helical" evidence="5">
    <location>
        <begin position="312"/>
        <end position="332"/>
    </location>
</feature>
<keyword evidence="2 5" id="KW-0812">Transmembrane</keyword>
<dbReference type="InterPro" id="IPR001046">
    <property type="entry name" value="NRAMP_fam"/>
</dbReference>
<proteinExistence type="predicted"/>
<feature type="transmembrane region" description="Helical" evidence="5">
    <location>
        <begin position="366"/>
        <end position="387"/>
    </location>
</feature>
<evidence type="ECO:0000256" key="2">
    <source>
        <dbReference type="ARBA" id="ARBA00022692"/>
    </source>
</evidence>
<feature type="transmembrane region" description="Helical" evidence="5">
    <location>
        <begin position="427"/>
        <end position="450"/>
    </location>
</feature>
<feature type="transmembrane region" description="Helical" evidence="5">
    <location>
        <begin position="265"/>
        <end position="286"/>
    </location>
</feature>
<dbReference type="OrthoDB" id="9787548at2"/>
<dbReference type="NCBIfam" id="NF037982">
    <property type="entry name" value="Nramp_1"/>
    <property type="match status" value="1"/>
</dbReference>
<evidence type="ECO:0000256" key="3">
    <source>
        <dbReference type="ARBA" id="ARBA00022989"/>
    </source>
</evidence>
<gene>
    <name evidence="6" type="ORF">GA0070616_2818</name>
</gene>
<organism evidence="6 7">
    <name type="scientific">Micromonospora nigra</name>
    <dbReference type="NCBI Taxonomy" id="145857"/>
    <lineage>
        <taxon>Bacteria</taxon>
        <taxon>Bacillati</taxon>
        <taxon>Actinomycetota</taxon>
        <taxon>Actinomycetes</taxon>
        <taxon>Micromonosporales</taxon>
        <taxon>Micromonosporaceae</taxon>
        <taxon>Micromonospora</taxon>
    </lineage>
</organism>
<feature type="transmembrane region" description="Helical" evidence="5">
    <location>
        <begin position="166"/>
        <end position="186"/>
    </location>
</feature>
<keyword evidence="7" id="KW-1185">Reference proteome</keyword>
<feature type="transmembrane region" description="Helical" evidence="5">
    <location>
        <begin position="206"/>
        <end position="228"/>
    </location>
</feature>
<keyword evidence="4 5" id="KW-0472">Membrane</keyword>
<dbReference type="GO" id="GO:0034755">
    <property type="term" value="P:iron ion transmembrane transport"/>
    <property type="evidence" value="ECO:0007669"/>
    <property type="project" value="TreeGrafter"/>
</dbReference>
<evidence type="ECO:0000256" key="4">
    <source>
        <dbReference type="ARBA" id="ARBA00023136"/>
    </source>
</evidence>
<dbReference type="PANTHER" id="PTHR11706:SF3">
    <property type="entry name" value="METAL ION TRANSPORT PROTEIN"/>
    <property type="match status" value="1"/>
</dbReference>
<dbReference type="RefSeq" id="WP_139128894.1">
    <property type="nucleotide sequence ID" value="NZ_FMHT01000003.1"/>
</dbReference>
<accession>A0A1C6S3F2</accession>
<dbReference type="PANTHER" id="PTHR11706">
    <property type="entry name" value="SOLUTE CARRIER PROTEIN FAMILY 11 MEMBER"/>
    <property type="match status" value="1"/>
</dbReference>
<protein>
    <submittedName>
        <fullName evidence="6">Mn2+ and Fe2+ transporters of the NRAMP family</fullName>
    </submittedName>
</protein>
<reference evidence="6 7" key="1">
    <citation type="submission" date="2016-06" db="EMBL/GenBank/DDBJ databases">
        <authorList>
            <person name="Kjaerup R.B."/>
            <person name="Dalgaard T.S."/>
            <person name="Juul-Madsen H.R."/>
        </authorList>
    </citation>
    <scope>NUCLEOTIDE SEQUENCE [LARGE SCALE GENOMIC DNA]</scope>
    <source>
        <strain evidence="6 7">DSM 43818</strain>
    </source>
</reference>
<dbReference type="STRING" id="145857.GA0070616_2818"/>
<dbReference type="Proteomes" id="UP000199699">
    <property type="component" value="Unassembled WGS sequence"/>
</dbReference>
<dbReference type="GO" id="GO:0005384">
    <property type="term" value="F:manganese ion transmembrane transporter activity"/>
    <property type="evidence" value="ECO:0007669"/>
    <property type="project" value="TreeGrafter"/>
</dbReference>
<evidence type="ECO:0000313" key="6">
    <source>
        <dbReference type="EMBL" id="SCL23929.1"/>
    </source>
</evidence>
<feature type="transmembrane region" description="Helical" evidence="5">
    <location>
        <begin position="26"/>
        <end position="47"/>
    </location>
</feature>